<dbReference type="EMBL" id="WNDQ01000036">
    <property type="protein sequence ID" value="KAF1020407.1"/>
    <property type="molecule type" value="Genomic_DNA"/>
</dbReference>
<proteinExistence type="predicted"/>
<dbReference type="GO" id="GO:0030246">
    <property type="term" value="F:carbohydrate binding"/>
    <property type="evidence" value="ECO:0007669"/>
    <property type="project" value="InterPro"/>
</dbReference>
<dbReference type="GO" id="GO:0005975">
    <property type="term" value="P:carbohydrate metabolic process"/>
    <property type="evidence" value="ECO:0007669"/>
    <property type="project" value="InterPro"/>
</dbReference>
<evidence type="ECO:0000313" key="1">
    <source>
        <dbReference type="EMBL" id="KAF1020407.1"/>
    </source>
</evidence>
<gene>
    <name evidence="1" type="primary">yphB_2</name>
    <name evidence="1" type="ORF">GAK30_02551</name>
</gene>
<reference evidence="2" key="1">
    <citation type="journal article" date="2020" name="MBio">
        <title>Horizontal gene transfer to a defensive symbiont with a reduced genome amongst a multipartite beetle microbiome.</title>
        <authorList>
            <person name="Waterworth S.C."/>
            <person name="Florez L.V."/>
            <person name="Rees E.R."/>
            <person name="Hertweck C."/>
            <person name="Kaltenpoth M."/>
            <person name="Kwan J.C."/>
        </authorList>
    </citation>
    <scope>NUCLEOTIDE SEQUENCE [LARGE SCALE GENOMIC DNA]</scope>
</reference>
<dbReference type="Gene3D" id="2.70.98.10">
    <property type="match status" value="1"/>
</dbReference>
<dbReference type="AlphaFoldDB" id="A0A7V8FMV8"/>
<organism evidence="1 2">
    <name type="scientific">Paracidovorax wautersii</name>
    <dbReference type="NCBI Taxonomy" id="1177982"/>
    <lineage>
        <taxon>Bacteria</taxon>
        <taxon>Pseudomonadati</taxon>
        <taxon>Pseudomonadota</taxon>
        <taxon>Betaproteobacteria</taxon>
        <taxon>Burkholderiales</taxon>
        <taxon>Comamonadaceae</taxon>
        <taxon>Paracidovorax</taxon>
    </lineage>
</organism>
<dbReference type="Pfam" id="PF01263">
    <property type="entry name" value="Aldose_epim"/>
    <property type="match status" value="1"/>
</dbReference>
<accession>A0A7V8FMV8</accession>
<dbReference type="InterPro" id="IPR014718">
    <property type="entry name" value="GH-type_carb-bd"/>
</dbReference>
<dbReference type="InterPro" id="IPR011013">
    <property type="entry name" value="Gal_mutarotase_sf_dom"/>
</dbReference>
<evidence type="ECO:0008006" key="3">
    <source>
        <dbReference type="Google" id="ProtNLM"/>
    </source>
</evidence>
<dbReference type="InterPro" id="IPR008183">
    <property type="entry name" value="Aldose_1/G6P_1-epimerase"/>
</dbReference>
<protein>
    <recommendedName>
        <fullName evidence="3">Aldose 1-epimerase</fullName>
    </recommendedName>
</protein>
<dbReference type="Proteomes" id="UP000461670">
    <property type="component" value="Unassembled WGS sequence"/>
</dbReference>
<evidence type="ECO:0000313" key="2">
    <source>
        <dbReference type="Proteomes" id="UP000461670"/>
    </source>
</evidence>
<name>A0A7V8FMV8_9BURK</name>
<dbReference type="GO" id="GO:0016853">
    <property type="term" value="F:isomerase activity"/>
    <property type="evidence" value="ECO:0007669"/>
    <property type="project" value="InterPro"/>
</dbReference>
<comment type="caution">
    <text evidence="1">The sequence shown here is derived from an EMBL/GenBank/DDBJ whole genome shotgun (WGS) entry which is preliminary data.</text>
</comment>
<sequence>MTRPSPSPELELRSPALRLTLAPAWGGRLTRLQALMGAQAVDLVVPLQAPSFDPLAWPKAGAYPLMPYSNRIRHARLVFGGHTHGLQAHPAALPHTLHGPAHTLPWQVEHADATHAVLGLRCPASAHWPWAFSAWQRYTLDGQGLRIALAVRNDAGTDMPAGLGWHPYFRVLPGLSVHYRAHADWQVGPDYLPTSWHEARQPLRTLDAADWASSECVRYHSHWDGHATLQSAAGTLSLQADGALDHLVAFAPAQAPYVCFEPVSHVADGFNRPDLPAARSGLRQLMPGATLTATIALAWHGA</sequence>
<dbReference type="SUPFAM" id="SSF74650">
    <property type="entry name" value="Galactose mutarotase-like"/>
    <property type="match status" value="1"/>
</dbReference>